<comment type="caution">
    <text evidence="1">The sequence shown here is derived from an EMBL/GenBank/DDBJ whole genome shotgun (WGS) entry which is preliminary data.</text>
</comment>
<evidence type="ECO:0000313" key="2">
    <source>
        <dbReference type="Proteomes" id="UP001054837"/>
    </source>
</evidence>
<name>A0AAV4UUT5_9ARAC</name>
<dbReference type="AlphaFoldDB" id="A0AAV4UUT5"/>
<evidence type="ECO:0000313" key="1">
    <source>
        <dbReference type="EMBL" id="GIY61675.1"/>
    </source>
</evidence>
<keyword evidence="2" id="KW-1185">Reference proteome</keyword>
<dbReference type="EMBL" id="BPLQ01011964">
    <property type="protein sequence ID" value="GIY61675.1"/>
    <property type="molecule type" value="Genomic_DNA"/>
</dbReference>
<evidence type="ECO:0008006" key="3">
    <source>
        <dbReference type="Google" id="ProtNLM"/>
    </source>
</evidence>
<accession>A0AAV4UUT5</accession>
<protein>
    <recommendedName>
        <fullName evidence="3">Secreted protein</fullName>
    </recommendedName>
</protein>
<proteinExistence type="predicted"/>
<gene>
    <name evidence="1" type="ORF">CDAR_127591</name>
</gene>
<reference evidence="1 2" key="1">
    <citation type="submission" date="2021-06" db="EMBL/GenBank/DDBJ databases">
        <title>Caerostris darwini draft genome.</title>
        <authorList>
            <person name="Kono N."/>
            <person name="Arakawa K."/>
        </authorList>
    </citation>
    <scope>NUCLEOTIDE SEQUENCE [LARGE SCALE GENOMIC DNA]</scope>
</reference>
<sequence length="109" mass="11696">MPPLLILCCLPPVKLLHQLHGKVATTTSADRGSTLSNKMLPVFLTPGIFPLLIHQTQKRCKSVPSTPTPFVTPLKGGGPLISHYCKSSDCIGFVRGCVNTFPFSDFSSG</sequence>
<dbReference type="Proteomes" id="UP001054837">
    <property type="component" value="Unassembled WGS sequence"/>
</dbReference>
<organism evidence="1 2">
    <name type="scientific">Caerostris darwini</name>
    <dbReference type="NCBI Taxonomy" id="1538125"/>
    <lineage>
        <taxon>Eukaryota</taxon>
        <taxon>Metazoa</taxon>
        <taxon>Ecdysozoa</taxon>
        <taxon>Arthropoda</taxon>
        <taxon>Chelicerata</taxon>
        <taxon>Arachnida</taxon>
        <taxon>Araneae</taxon>
        <taxon>Araneomorphae</taxon>
        <taxon>Entelegynae</taxon>
        <taxon>Araneoidea</taxon>
        <taxon>Araneidae</taxon>
        <taxon>Caerostris</taxon>
    </lineage>
</organism>